<dbReference type="SUPFAM" id="SSF46689">
    <property type="entry name" value="Homeodomain-like"/>
    <property type="match status" value="2"/>
</dbReference>
<dbReference type="GO" id="GO:0043565">
    <property type="term" value="F:sequence-specific DNA binding"/>
    <property type="evidence" value="ECO:0007669"/>
    <property type="project" value="InterPro"/>
</dbReference>
<dbReference type="SMART" id="SM00342">
    <property type="entry name" value="HTH_ARAC"/>
    <property type="match status" value="1"/>
</dbReference>
<accession>A0A1J4N6F1</accession>
<dbReference type="PROSITE" id="PS01124">
    <property type="entry name" value="HTH_ARAC_FAMILY_2"/>
    <property type="match status" value="1"/>
</dbReference>
<dbReference type="Gene3D" id="2.60.120.10">
    <property type="entry name" value="Jelly Rolls"/>
    <property type="match status" value="1"/>
</dbReference>
<dbReference type="GO" id="GO:0003700">
    <property type="term" value="F:DNA-binding transcription factor activity"/>
    <property type="evidence" value="ECO:0007669"/>
    <property type="project" value="InterPro"/>
</dbReference>
<dbReference type="InterPro" id="IPR014710">
    <property type="entry name" value="RmlC-like_jellyroll"/>
</dbReference>
<dbReference type="PANTHER" id="PTHR46796:SF2">
    <property type="entry name" value="TRANSCRIPTIONAL REGULATORY PROTEIN"/>
    <property type="match status" value="1"/>
</dbReference>
<protein>
    <submittedName>
        <fullName evidence="5">AraC family transcriptional regulator</fullName>
    </submittedName>
</protein>
<evidence type="ECO:0000256" key="1">
    <source>
        <dbReference type="ARBA" id="ARBA00023015"/>
    </source>
</evidence>
<dbReference type="Pfam" id="PF02311">
    <property type="entry name" value="AraC_binding"/>
    <property type="match status" value="1"/>
</dbReference>
<keyword evidence="1" id="KW-0805">Transcription regulation</keyword>
<comment type="caution">
    <text evidence="5">The sequence shown here is derived from an EMBL/GenBank/DDBJ whole genome shotgun (WGS) entry which is preliminary data.</text>
</comment>
<proteinExistence type="predicted"/>
<dbReference type="InterPro" id="IPR018060">
    <property type="entry name" value="HTH_AraC"/>
</dbReference>
<dbReference type="InterPro" id="IPR003313">
    <property type="entry name" value="AraC-bd"/>
</dbReference>
<evidence type="ECO:0000256" key="3">
    <source>
        <dbReference type="ARBA" id="ARBA00023163"/>
    </source>
</evidence>
<dbReference type="EMBL" id="JZDQ02000017">
    <property type="protein sequence ID" value="OIJ26224.1"/>
    <property type="molecule type" value="Genomic_DNA"/>
</dbReference>
<dbReference type="RefSeq" id="WP_045549865.1">
    <property type="nucleotide sequence ID" value="NZ_JZDQ02000017.1"/>
</dbReference>
<dbReference type="InterPro" id="IPR037923">
    <property type="entry name" value="HTH-like"/>
</dbReference>
<keyword evidence="2" id="KW-0238">DNA-binding</keyword>
<keyword evidence="3" id="KW-0804">Transcription</keyword>
<dbReference type="PANTHER" id="PTHR46796">
    <property type="entry name" value="HTH-TYPE TRANSCRIPTIONAL ACTIVATOR RHAS-RELATED"/>
    <property type="match status" value="1"/>
</dbReference>
<dbReference type="AlphaFoldDB" id="A0A1J4N6F1"/>
<feature type="domain" description="HTH araC/xylS-type" evidence="4">
    <location>
        <begin position="161"/>
        <end position="258"/>
    </location>
</feature>
<dbReference type="Gene3D" id="1.10.10.60">
    <property type="entry name" value="Homeodomain-like"/>
    <property type="match status" value="1"/>
</dbReference>
<keyword evidence="6" id="KW-1185">Reference proteome</keyword>
<dbReference type="STRING" id="1844.UG56_013325"/>
<dbReference type="InterPro" id="IPR050204">
    <property type="entry name" value="AraC_XylS_family_regulators"/>
</dbReference>
<evidence type="ECO:0000259" key="4">
    <source>
        <dbReference type="PROSITE" id="PS01124"/>
    </source>
</evidence>
<name>A0A1J4N6F1_9ACTN</name>
<dbReference type="OrthoDB" id="3172070at2"/>
<evidence type="ECO:0000313" key="6">
    <source>
        <dbReference type="Proteomes" id="UP000033772"/>
    </source>
</evidence>
<gene>
    <name evidence="5" type="ORF">UG56_013325</name>
</gene>
<evidence type="ECO:0000313" key="5">
    <source>
        <dbReference type="EMBL" id="OIJ26224.1"/>
    </source>
</evidence>
<dbReference type="SUPFAM" id="SSF51215">
    <property type="entry name" value="Regulatory protein AraC"/>
    <property type="match status" value="1"/>
</dbReference>
<sequence length="273" mass="29761">MVDHVRAWHPAVPSLREVYHARFDHCYPMHTHDDWAVMLVDDGAVAYGLDRGDHHAVPGALTLLPPGVPHDGHSAIEGKGYRKRVLYLEPDWLPSGAQGLAVRRPTLAAPGPIVAARRVHAALRDPGDLMAAEHWLLAVRDHVLDHLGSPAPTLRDTPLARRLRELLDDRLTESFTIAAAAADLGSHPSHLVRVFSQTYGIAPHQYLVGRRVDLARRLLVDGHRPAETAALAGFHDQAHLTRHFRRILGVTPAAFASARPAQSGCVAPVVGAE</sequence>
<organism evidence="5 6">
    <name type="scientific">Nocardioides luteus</name>
    <dbReference type="NCBI Taxonomy" id="1844"/>
    <lineage>
        <taxon>Bacteria</taxon>
        <taxon>Bacillati</taxon>
        <taxon>Actinomycetota</taxon>
        <taxon>Actinomycetes</taxon>
        <taxon>Propionibacteriales</taxon>
        <taxon>Nocardioidaceae</taxon>
        <taxon>Nocardioides</taxon>
    </lineage>
</organism>
<dbReference type="Proteomes" id="UP000033772">
    <property type="component" value="Unassembled WGS sequence"/>
</dbReference>
<evidence type="ECO:0000256" key="2">
    <source>
        <dbReference type="ARBA" id="ARBA00023125"/>
    </source>
</evidence>
<reference evidence="5" key="1">
    <citation type="submission" date="2016-10" db="EMBL/GenBank/DDBJ databases">
        <title>Draft Genome Sequence of Nocardioides luteus Strain BAFB, an Alkane-Degrading Bacterium Isolated from JP-7 Polluted Soil.</title>
        <authorList>
            <person name="Brown L."/>
            <person name="Ruiz O.N."/>
            <person name="Gunasekera T."/>
        </authorList>
    </citation>
    <scope>NUCLEOTIDE SEQUENCE [LARGE SCALE GENOMIC DNA]</scope>
    <source>
        <strain evidence="5">BAFB</strain>
    </source>
</reference>
<dbReference type="Pfam" id="PF12833">
    <property type="entry name" value="HTH_18"/>
    <property type="match status" value="1"/>
</dbReference>
<dbReference type="InterPro" id="IPR009057">
    <property type="entry name" value="Homeodomain-like_sf"/>
</dbReference>